<dbReference type="Gene3D" id="3.30.370.10">
    <property type="entry name" value="Barstar-like"/>
    <property type="match status" value="1"/>
</dbReference>
<sequence>MDDGHGAAASRRVHDACPARMRHDRAMTDIETGALLADASQAAAYYVHIHDRAALVEAANALDFAVVAVDLEFADDRSALLDALAAALELPPGFDARWDALADSLGDLSWLPAPGYLLLLDHVGGLRESAPEDFDMLLEILDEAARAHAAAGVPFWALIPVASPQAP</sequence>
<feature type="domain" description="Barstar (barnase inhibitor)" evidence="2">
    <location>
        <begin position="65"/>
        <end position="158"/>
    </location>
</feature>
<dbReference type="KEGG" id="lug:FPZ22_07040"/>
<proteinExistence type="inferred from homology"/>
<evidence type="ECO:0000313" key="4">
    <source>
        <dbReference type="Proteomes" id="UP000316584"/>
    </source>
</evidence>
<accession>A0A518N479</accession>
<evidence type="ECO:0000256" key="1">
    <source>
        <dbReference type="ARBA" id="ARBA00006845"/>
    </source>
</evidence>
<reference evidence="3 4" key="1">
    <citation type="submission" date="2019-07" db="EMBL/GenBank/DDBJ databases">
        <title>Full genome sequence of Luteimonas sp. Gr-4.</title>
        <authorList>
            <person name="Im W.-T."/>
        </authorList>
    </citation>
    <scope>NUCLEOTIDE SEQUENCE [LARGE SCALE GENOMIC DNA]</scope>
    <source>
        <strain evidence="3 4">Gr-4</strain>
    </source>
</reference>
<evidence type="ECO:0000313" key="3">
    <source>
        <dbReference type="EMBL" id="QDW66677.1"/>
    </source>
</evidence>
<keyword evidence="4" id="KW-1185">Reference proteome</keyword>
<dbReference type="SUPFAM" id="SSF52038">
    <property type="entry name" value="Barstar-related"/>
    <property type="match status" value="1"/>
</dbReference>
<dbReference type="OrthoDB" id="7575400at2"/>
<gene>
    <name evidence="3" type="ORF">FPZ22_07040</name>
</gene>
<dbReference type="InterPro" id="IPR000468">
    <property type="entry name" value="Barstar"/>
</dbReference>
<dbReference type="InterPro" id="IPR035905">
    <property type="entry name" value="Barstar-like_sf"/>
</dbReference>
<dbReference type="Pfam" id="PF01337">
    <property type="entry name" value="Barstar"/>
    <property type="match status" value="1"/>
</dbReference>
<comment type="similarity">
    <text evidence="1">Belongs to the barstar family.</text>
</comment>
<dbReference type="Proteomes" id="UP000316584">
    <property type="component" value="Chromosome"/>
</dbReference>
<dbReference type="EMBL" id="CP042218">
    <property type="protein sequence ID" value="QDW66677.1"/>
    <property type="molecule type" value="Genomic_DNA"/>
</dbReference>
<protein>
    <submittedName>
        <fullName evidence="3">Barstar family protein</fullName>
    </submittedName>
</protein>
<evidence type="ECO:0000259" key="2">
    <source>
        <dbReference type="Pfam" id="PF01337"/>
    </source>
</evidence>
<dbReference type="AlphaFoldDB" id="A0A518N479"/>
<name>A0A518N479_9GAMM</name>
<organism evidence="3 4">
    <name type="scientific">Luteimonas granuli</name>
    <dbReference type="NCBI Taxonomy" id="1176533"/>
    <lineage>
        <taxon>Bacteria</taxon>
        <taxon>Pseudomonadati</taxon>
        <taxon>Pseudomonadota</taxon>
        <taxon>Gammaproteobacteria</taxon>
        <taxon>Lysobacterales</taxon>
        <taxon>Lysobacteraceae</taxon>
        <taxon>Luteimonas</taxon>
    </lineage>
</organism>